<keyword evidence="1" id="KW-0449">Lipoprotein</keyword>
<organism evidence="1 2">
    <name type="scientific">Hyunsoonleella aquatilis</name>
    <dbReference type="NCBI Taxonomy" id="2762758"/>
    <lineage>
        <taxon>Bacteria</taxon>
        <taxon>Pseudomonadati</taxon>
        <taxon>Bacteroidota</taxon>
        <taxon>Flavobacteriia</taxon>
        <taxon>Flavobacteriales</taxon>
        <taxon>Flavobacteriaceae</taxon>
    </lineage>
</organism>
<dbReference type="Pfam" id="PF12771">
    <property type="entry name" value="SusD-like_2"/>
    <property type="match status" value="1"/>
</dbReference>
<dbReference type="AlphaFoldDB" id="A0A923HFK7"/>
<gene>
    <name evidence="1" type="ORF">H7U19_13145</name>
</gene>
<reference evidence="1" key="1">
    <citation type="submission" date="2020-08" db="EMBL/GenBank/DDBJ databases">
        <title>Hyunsoonleella sp. strain SJ7 genome sequencing and assembly.</title>
        <authorList>
            <person name="Kim I."/>
        </authorList>
    </citation>
    <scope>NUCLEOTIDE SEQUENCE</scope>
    <source>
        <strain evidence="1">SJ7</strain>
    </source>
</reference>
<accession>A0A923HFK7</accession>
<sequence length="565" mass="62648">MKNSSFKKYFKYFLSALILSVTFGCDKYLDVDTDQDNPTVAPLNLLLTDIQYNTIANSGNFNFWSADLISVYTHQFTAREEQDQYGIKSDNINLNNEWENTFLGLNNLETLISQAADQENLVYLGIGQILKAYLITLTVDLYGDVPFTEATSLTSGVVSPAFDDDEAIYQAAMDLLDQGKANVNSGTGLLPGADDLIYGGDVDQWTKFANSFKLKLLNQVRSTSLYSQSAVDALVNEGNFFSSSADDFEFDHTANIAPSDERNQLFQSAYGGAQVTHYISPWFYEILMGMNPNIHTGTVDPRIPYYWVNQLQDGQFPRDQGDTDTGDPNADYWDRSTGFFSIRFGSIGPDRDHAVQTDATFPGIFPCGGRYDDNAGFARTITSGTGVAPKRMFTYDELLYVMAEMMHAGVITGDAGDKLEEAMTASFAKVDEVVAGTGTTQTVPVLSGSTEVTDFIAAIIAEFDAASSEKQLEIIMTQKWTATFGDPIDQYTDYRRTGYPILADPSANSGEYQLDNGDGWPLDDTLTTLNNQFQTAMFWPQNELDLNQNAPEQKDATSYKIFWDN</sequence>
<dbReference type="InterPro" id="IPR041662">
    <property type="entry name" value="SusD-like_2"/>
</dbReference>
<keyword evidence="2" id="KW-1185">Reference proteome</keyword>
<dbReference type="Proteomes" id="UP000656244">
    <property type="component" value="Unassembled WGS sequence"/>
</dbReference>
<protein>
    <submittedName>
        <fullName evidence="1">SusD/RagB family nutrient-binding outer membrane lipoprotein</fullName>
    </submittedName>
</protein>
<dbReference type="Gene3D" id="1.25.40.390">
    <property type="match status" value="1"/>
</dbReference>
<dbReference type="RefSeq" id="WP_186563089.1">
    <property type="nucleotide sequence ID" value="NZ_JACNMF010000004.1"/>
</dbReference>
<dbReference type="PROSITE" id="PS51257">
    <property type="entry name" value="PROKAR_LIPOPROTEIN"/>
    <property type="match status" value="1"/>
</dbReference>
<dbReference type="EMBL" id="JACNMF010000004">
    <property type="protein sequence ID" value="MBC3759358.1"/>
    <property type="molecule type" value="Genomic_DNA"/>
</dbReference>
<evidence type="ECO:0000313" key="2">
    <source>
        <dbReference type="Proteomes" id="UP000656244"/>
    </source>
</evidence>
<evidence type="ECO:0000313" key="1">
    <source>
        <dbReference type="EMBL" id="MBC3759358.1"/>
    </source>
</evidence>
<comment type="caution">
    <text evidence="1">The sequence shown here is derived from an EMBL/GenBank/DDBJ whole genome shotgun (WGS) entry which is preliminary data.</text>
</comment>
<proteinExistence type="predicted"/>
<dbReference type="SUPFAM" id="SSF48452">
    <property type="entry name" value="TPR-like"/>
    <property type="match status" value="1"/>
</dbReference>
<dbReference type="InterPro" id="IPR011990">
    <property type="entry name" value="TPR-like_helical_dom_sf"/>
</dbReference>
<name>A0A923HFK7_9FLAO</name>